<feature type="region of interest" description="Disordered" evidence="1">
    <location>
        <begin position="1"/>
        <end position="46"/>
    </location>
</feature>
<dbReference type="GeneID" id="54478643"/>
<gene>
    <name evidence="3" type="ORF">BDY17DRAFT_327229</name>
</gene>
<dbReference type="Proteomes" id="UP000799767">
    <property type="component" value="Unassembled WGS sequence"/>
</dbReference>
<name>A0A6A6PLA6_9PEZI</name>
<proteinExistence type="predicted"/>
<feature type="transmembrane region" description="Helical" evidence="2">
    <location>
        <begin position="109"/>
        <end position="135"/>
    </location>
</feature>
<keyword evidence="2" id="KW-1133">Transmembrane helix</keyword>
<feature type="transmembrane region" description="Helical" evidence="2">
    <location>
        <begin position="503"/>
        <end position="528"/>
    </location>
</feature>
<keyword evidence="2" id="KW-0812">Transmembrane</keyword>
<keyword evidence="2" id="KW-0472">Membrane</keyword>
<accession>A0A6A6PLA6</accession>
<dbReference type="AlphaFoldDB" id="A0A6A6PLA6"/>
<evidence type="ECO:0000256" key="1">
    <source>
        <dbReference type="SAM" id="MobiDB-lite"/>
    </source>
</evidence>
<keyword evidence="4" id="KW-1185">Reference proteome</keyword>
<protein>
    <submittedName>
        <fullName evidence="3">Uncharacterized protein</fullName>
    </submittedName>
</protein>
<reference evidence="3" key="1">
    <citation type="journal article" date="2020" name="Stud. Mycol.">
        <title>101 Dothideomycetes genomes: a test case for predicting lifestyles and emergence of pathogens.</title>
        <authorList>
            <person name="Haridas S."/>
            <person name="Albert R."/>
            <person name="Binder M."/>
            <person name="Bloem J."/>
            <person name="Labutti K."/>
            <person name="Salamov A."/>
            <person name="Andreopoulos B."/>
            <person name="Baker S."/>
            <person name="Barry K."/>
            <person name="Bills G."/>
            <person name="Bluhm B."/>
            <person name="Cannon C."/>
            <person name="Castanera R."/>
            <person name="Culley D."/>
            <person name="Daum C."/>
            <person name="Ezra D."/>
            <person name="Gonzalez J."/>
            <person name="Henrissat B."/>
            <person name="Kuo A."/>
            <person name="Liang C."/>
            <person name="Lipzen A."/>
            <person name="Lutzoni F."/>
            <person name="Magnuson J."/>
            <person name="Mondo S."/>
            <person name="Nolan M."/>
            <person name="Ohm R."/>
            <person name="Pangilinan J."/>
            <person name="Park H.-J."/>
            <person name="Ramirez L."/>
            <person name="Alfaro M."/>
            <person name="Sun H."/>
            <person name="Tritt A."/>
            <person name="Yoshinaga Y."/>
            <person name="Zwiers L.-H."/>
            <person name="Turgeon B."/>
            <person name="Goodwin S."/>
            <person name="Spatafora J."/>
            <person name="Crous P."/>
            <person name="Grigoriev I."/>
        </authorList>
    </citation>
    <scope>NUCLEOTIDE SEQUENCE</scope>
    <source>
        <strain evidence="3">CBS 113389</strain>
    </source>
</reference>
<feature type="compositionally biased region" description="Basic and acidic residues" evidence="1">
    <location>
        <begin position="1"/>
        <end position="15"/>
    </location>
</feature>
<sequence length="605" mass="65412">MSRHTPTHDPERSDPCDSPVTRTSSSEDDDLSIKLNESMRGKESTATIVVDDSSPAERELAHGHQETSWISRVVGLLKRVGLLFTTREADYRPGQAQTPRPWKETFLRIGPLSGILCLFVAALSTTASLGILAGSDKQLVGNWAAPPSAYIAIFATVVVIDGPLLQRASSVMSAPIVDRTAELKMSMVPEIPTGYGGFWAPQSVLGATQPYNSVFAHKTSPSTNGPVSNMIETTCPAGLLGQLTKLWYHNQSLPGIAQGCPGSCKAKLLAPALAVVDCKSQVIPVDYNVVITNFNVTADTPFPLTNQAFKVNLDLVVDDEQETIDIITAVSHTKGCVGSLNQTVCTLRSAVGEYDVQIENDLVFLSDTAEPSIVTVAENAPVNHTAIDGSHSSTLAAIVMMLVAEWTSYVVYMDGNGQGIIPWIYGPQTSLLYNTQDGSACASFEDPLPDLLSDMNRAMIYLGWLALNNVAQPNLTTLDPGVKVDTTVKRQVTGYHTIYRTNYWYLFGAALVELVCIALVAPTYWGWWKIGRPVSFSPLELAKAFEAPILQDVNSNSSALEIANECVNMRVKYGSKVAREPGKGHKLAFGETDEIQRPSQGSLFA</sequence>
<evidence type="ECO:0000313" key="3">
    <source>
        <dbReference type="EMBL" id="KAF2480263.1"/>
    </source>
</evidence>
<feature type="transmembrane region" description="Helical" evidence="2">
    <location>
        <begin position="147"/>
        <end position="165"/>
    </location>
</feature>
<dbReference type="RefSeq" id="XP_033586833.1">
    <property type="nucleotide sequence ID" value="XM_033737641.1"/>
</dbReference>
<organism evidence="3 4">
    <name type="scientific">Neohortaea acidophila</name>
    <dbReference type="NCBI Taxonomy" id="245834"/>
    <lineage>
        <taxon>Eukaryota</taxon>
        <taxon>Fungi</taxon>
        <taxon>Dikarya</taxon>
        <taxon>Ascomycota</taxon>
        <taxon>Pezizomycotina</taxon>
        <taxon>Dothideomycetes</taxon>
        <taxon>Dothideomycetidae</taxon>
        <taxon>Mycosphaerellales</taxon>
        <taxon>Teratosphaeriaceae</taxon>
        <taxon>Neohortaea</taxon>
    </lineage>
</organism>
<dbReference type="PANTHER" id="PTHR37576:SF2">
    <property type="entry name" value="DEFECT AT LOW TEMPERATURE PROTEIN 1"/>
    <property type="match status" value="1"/>
</dbReference>
<evidence type="ECO:0000313" key="4">
    <source>
        <dbReference type="Proteomes" id="UP000799767"/>
    </source>
</evidence>
<dbReference type="OrthoDB" id="5357734at2759"/>
<evidence type="ECO:0000256" key="2">
    <source>
        <dbReference type="SAM" id="Phobius"/>
    </source>
</evidence>
<dbReference type="EMBL" id="MU001640">
    <property type="protein sequence ID" value="KAF2480263.1"/>
    <property type="molecule type" value="Genomic_DNA"/>
</dbReference>
<dbReference type="PANTHER" id="PTHR37576">
    <property type="entry name" value="DEFECT AT LOW TEMPERATURE PROTEIN 1"/>
    <property type="match status" value="1"/>
</dbReference>